<dbReference type="STRING" id="298654.FraEuI1c_0176"/>
<dbReference type="RefSeq" id="WP_013421387.1">
    <property type="nucleotide sequence ID" value="NC_014666.1"/>
</dbReference>
<dbReference type="InParanoid" id="E3J4U5"/>
<evidence type="ECO:0000259" key="3">
    <source>
        <dbReference type="Pfam" id="PF00534"/>
    </source>
</evidence>
<accession>E3J4U5</accession>
<keyword evidence="1" id="KW-0328">Glycosyltransferase</keyword>
<dbReference type="EMBL" id="CP002299">
    <property type="protein sequence ID" value="ADP78264.1"/>
    <property type="molecule type" value="Genomic_DNA"/>
</dbReference>
<dbReference type="eggNOG" id="COG0438">
    <property type="taxonomic scope" value="Bacteria"/>
</dbReference>
<sequence>MKVAIGAFACGPGGGSEPGAGWEWTRAAALRHDVWVFTDPSWIEPIRAAVRAEPELRLTPVEVPAPAWANYPGDFGRGERMRYVAWQYFLRRAVRAKHAEIGFDITHHITYAADWMPSGVVLPGVPFVWGPVGGTAPLPSQFREQLGDKQFAVEVARGVITAAGRVACGEVLSRRASVMLAANEDVARRFRRAHPRVEPNIALHLDELPLATPVPDRGAQPAAATARPVAAAAQVAGTEITGTDGAKPPRRAVFAGRLLAWKGVRLAVAALARPHAEGWTLDIYGSGPDEDQIRAACEQLGVADRVTLHGQRPRDEVLKALATCDALLFPSMHDSAGWIVAETLALGRPVICLDIGGPAMQVGEVSRFGMGPRGIRVRPYGDVVGALARALRDCPGPLEPDRRFDVERLPNLLDELYVKAAR</sequence>
<organism evidence="4 5">
    <name type="scientific">Pseudofrankia inefficax (strain DSM 45817 / CECT 9037 / DDB 130130 / EuI1c)</name>
    <name type="common">Frankia inefficax</name>
    <dbReference type="NCBI Taxonomy" id="298654"/>
    <lineage>
        <taxon>Bacteria</taxon>
        <taxon>Bacillati</taxon>
        <taxon>Actinomycetota</taxon>
        <taxon>Actinomycetes</taxon>
        <taxon>Frankiales</taxon>
        <taxon>Frankiaceae</taxon>
        <taxon>Pseudofrankia</taxon>
    </lineage>
</organism>
<protein>
    <submittedName>
        <fullName evidence="4">Glycosyl transferase group 1</fullName>
    </submittedName>
</protein>
<dbReference type="KEGG" id="fri:FraEuI1c_0176"/>
<evidence type="ECO:0000313" key="5">
    <source>
        <dbReference type="Proteomes" id="UP000002484"/>
    </source>
</evidence>
<feature type="domain" description="Glycosyl transferase family 1" evidence="3">
    <location>
        <begin position="249"/>
        <end position="364"/>
    </location>
</feature>
<keyword evidence="2 4" id="KW-0808">Transferase</keyword>
<gene>
    <name evidence="4" type="ordered locus">FraEuI1c_0176</name>
</gene>
<keyword evidence="5" id="KW-1185">Reference proteome</keyword>
<proteinExistence type="predicted"/>
<reference evidence="4 5" key="1">
    <citation type="submission" date="2010-10" db="EMBL/GenBank/DDBJ databases">
        <title>Complete sequence of Frankia sp. EuI1c.</title>
        <authorList>
            <consortium name="US DOE Joint Genome Institute"/>
            <person name="Lucas S."/>
            <person name="Copeland A."/>
            <person name="Lapidus A."/>
            <person name="Cheng J.-F."/>
            <person name="Bruce D."/>
            <person name="Goodwin L."/>
            <person name="Pitluck S."/>
            <person name="Chertkov O."/>
            <person name="Detter J.C."/>
            <person name="Han C."/>
            <person name="Tapia R."/>
            <person name="Land M."/>
            <person name="Hauser L."/>
            <person name="Jeffries C."/>
            <person name="Kyrpides N."/>
            <person name="Ivanova N."/>
            <person name="Mikhailova N."/>
            <person name="Beauchemin N."/>
            <person name="Sen A."/>
            <person name="Sur S.A."/>
            <person name="Gtari M."/>
            <person name="Wall L."/>
            <person name="Tisa L."/>
            <person name="Woyke T."/>
        </authorList>
    </citation>
    <scope>NUCLEOTIDE SEQUENCE [LARGE SCALE GENOMIC DNA]</scope>
    <source>
        <strain evidence="5">DSM 45817 / CECT 9037 / EuI1c</strain>
    </source>
</reference>
<dbReference type="OrthoDB" id="5242526at2"/>
<dbReference type="GO" id="GO:0016757">
    <property type="term" value="F:glycosyltransferase activity"/>
    <property type="evidence" value="ECO:0007669"/>
    <property type="project" value="UniProtKB-KW"/>
</dbReference>
<dbReference type="InterPro" id="IPR001296">
    <property type="entry name" value="Glyco_trans_1"/>
</dbReference>
<evidence type="ECO:0000313" key="4">
    <source>
        <dbReference type="EMBL" id="ADP78264.1"/>
    </source>
</evidence>
<dbReference type="SUPFAM" id="SSF53756">
    <property type="entry name" value="UDP-Glycosyltransferase/glycogen phosphorylase"/>
    <property type="match status" value="1"/>
</dbReference>
<dbReference type="Pfam" id="PF00534">
    <property type="entry name" value="Glycos_transf_1"/>
    <property type="match status" value="1"/>
</dbReference>
<evidence type="ECO:0000256" key="1">
    <source>
        <dbReference type="ARBA" id="ARBA00022676"/>
    </source>
</evidence>
<name>E3J4U5_PSEI1</name>
<dbReference type="HOGENOM" id="CLU_052026_1_0_11"/>
<dbReference type="PANTHER" id="PTHR12526:SF510">
    <property type="entry name" value="D-INOSITOL 3-PHOSPHATE GLYCOSYLTRANSFERASE"/>
    <property type="match status" value="1"/>
</dbReference>
<evidence type="ECO:0000256" key="2">
    <source>
        <dbReference type="ARBA" id="ARBA00022679"/>
    </source>
</evidence>
<dbReference type="PANTHER" id="PTHR12526">
    <property type="entry name" value="GLYCOSYLTRANSFERASE"/>
    <property type="match status" value="1"/>
</dbReference>
<dbReference type="Gene3D" id="3.40.50.2000">
    <property type="entry name" value="Glycogen Phosphorylase B"/>
    <property type="match status" value="1"/>
</dbReference>
<dbReference type="AlphaFoldDB" id="E3J4U5"/>
<dbReference type="Proteomes" id="UP000002484">
    <property type="component" value="Chromosome"/>
</dbReference>
<dbReference type="CAZy" id="GT4">
    <property type="family name" value="Glycosyltransferase Family 4"/>
</dbReference>